<sequence>MSKTEHRLGFCQPVDYLRDYLPIISERRPHDLDDGCEGDDDFDDDVGDVDGNIDDVDYRNDAFSDAIDVFSLSEAIDIVEKEAQKEHEIS</sequence>
<dbReference type="OrthoDB" id="767768at2759"/>
<proteinExistence type="predicted"/>
<gene>
    <name evidence="1" type="ORF">Pyn_05817</name>
</gene>
<dbReference type="EMBL" id="PJQY01000337">
    <property type="protein sequence ID" value="PQQ12674.1"/>
    <property type="molecule type" value="Genomic_DNA"/>
</dbReference>
<keyword evidence="2" id="KW-1185">Reference proteome</keyword>
<evidence type="ECO:0000313" key="2">
    <source>
        <dbReference type="Proteomes" id="UP000250321"/>
    </source>
</evidence>
<comment type="caution">
    <text evidence="1">The sequence shown here is derived from an EMBL/GenBank/DDBJ whole genome shotgun (WGS) entry which is preliminary data.</text>
</comment>
<dbReference type="AlphaFoldDB" id="A0A314Z5D0"/>
<evidence type="ECO:0000313" key="1">
    <source>
        <dbReference type="EMBL" id="PQQ12674.1"/>
    </source>
</evidence>
<protein>
    <submittedName>
        <fullName evidence="1">Uncharacterized protein</fullName>
    </submittedName>
</protein>
<dbReference type="Proteomes" id="UP000250321">
    <property type="component" value="Unassembled WGS sequence"/>
</dbReference>
<name>A0A314Z5D0_PRUYE</name>
<organism evidence="1 2">
    <name type="scientific">Prunus yedoensis var. nudiflora</name>
    <dbReference type="NCBI Taxonomy" id="2094558"/>
    <lineage>
        <taxon>Eukaryota</taxon>
        <taxon>Viridiplantae</taxon>
        <taxon>Streptophyta</taxon>
        <taxon>Embryophyta</taxon>
        <taxon>Tracheophyta</taxon>
        <taxon>Spermatophyta</taxon>
        <taxon>Magnoliopsida</taxon>
        <taxon>eudicotyledons</taxon>
        <taxon>Gunneridae</taxon>
        <taxon>Pentapetalae</taxon>
        <taxon>rosids</taxon>
        <taxon>fabids</taxon>
        <taxon>Rosales</taxon>
        <taxon>Rosaceae</taxon>
        <taxon>Amygdaloideae</taxon>
        <taxon>Amygdaleae</taxon>
        <taxon>Prunus</taxon>
    </lineage>
</organism>
<reference evidence="1 2" key="1">
    <citation type="submission" date="2018-02" db="EMBL/GenBank/DDBJ databases">
        <title>Draft genome of wild Prunus yedoensis var. nudiflora.</title>
        <authorList>
            <person name="Baek S."/>
            <person name="Kim J.-H."/>
            <person name="Choi K."/>
            <person name="Kim G.-B."/>
            <person name="Cho A."/>
            <person name="Jang H."/>
            <person name="Shin C.-H."/>
            <person name="Yu H.-J."/>
            <person name="Mun J.-H."/>
        </authorList>
    </citation>
    <scope>NUCLEOTIDE SEQUENCE [LARGE SCALE GENOMIC DNA]</scope>
    <source>
        <strain evidence="2">cv. Jeju island</strain>
        <tissue evidence="1">Leaf</tissue>
    </source>
</reference>
<accession>A0A314Z5D0</accession>